<sequence>MQQSTASLPSRHSSRRPSPAGSAKSTGVEVSIETLISWLVAAKRSLSSIHHVHQATTLLTEARLTIETTTALIARTKYLRRSLYSQLKILRGVQYELEGGAHTVKQEIYAIAKELERTNRKLQDDIELLKQTRVEEGFKLRRQGDEASATPEHEQKNTLHDFVDDKPVEVLRQTAQAAQASVEAARSSIDASIRSLEDDLQSINEVLADRTATSSSTKSDLRPPNVPRLLRLLERNAHDMAQSLESLVQHFDSCVDAIKHTEGGGAAVAKNVNAEDLPEGVDVEAFEGPTQSMTEEERADMLRVLKTDADQVEDVVAEIQDRGAEMEAQVERIMTWRESCGTSYRDVAAALKLLEKVGDRLPSHMAEVTQLSSHWIGERAKIEDCMGGMEELCQWYENFLAAYDGMVVEAARRRMVRKRMEQLVQEVQTELDQMYEDDLGERERFRSEKGGYLPSDIWHGLNSLPAQFGFQRLNDEGLDSVPELPKEVITNALKRVKAAQKEVDER</sequence>
<evidence type="ECO:0000313" key="1">
    <source>
        <dbReference type="EMBL" id="KAJ9658893.1"/>
    </source>
</evidence>
<protein>
    <submittedName>
        <fullName evidence="1">Autophagy protein 17</fullName>
    </submittedName>
</protein>
<keyword evidence="2" id="KW-1185">Reference proteome</keyword>
<organism evidence="1 2">
    <name type="scientific">Neophaeococcomyces mojaviensis</name>
    <dbReference type="NCBI Taxonomy" id="3383035"/>
    <lineage>
        <taxon>Eukaryota</taxon>
        <taxon>Fungi</taxon>
        <taxon>Dikarya</taxon>
        <taxon>Ascomycota</taxon>
        <taxon>Pezizomycotina</taxon>
        <taxon>Eurotiomycetes</taxon>
        <taxon>Chaetothyriomycetidae</taxon>
        <taxon>Chaetothyriales</taxon>
        <taxon>Chaetothyriales incertae sedis</taxon>
        <taxon>Neophaeococcomyces</taxon>
    </lineage>
</organism>
<evidence type="ECO:0000313" key="2">
    <source>
        <dbReference type="Proteomes" id="UP001172386"/>
    </source>
</evidence>
<gene>
    <name evidence="1" type="primary">ATG17</name>
    <name evidence="1" type="ORF">H2198_003463</name>
</gene>
<name>A0ACC3ABJ4_9EURO</name>
<dbReference type="Proteomes" id="UP001172386">
    <property type="component" value="Unassembled WGS sequence"/>
</dbReference>
<reference evidence="1" key="1">
    <citation type="submission" date="2022-10" db="EMBL/GenBank/DDBJ databases">
        <title>Culturing micro-colonial fungi from biological soil crusts in the Mojave desert and describing Neophaeococcomyces mojavensis, and introducing the new genera and species Taxawa tesnikishii.</title>
        <authorList>
            <person name="Kurbessoian T."/>
            <person name="Stajich J.E."/>
        </authorList>
    </citation>
    <scope>NUCLEOTIDE SEQUENCE</scope>
    <source>
        <strain evidence="1">JES_112</strain>
    </source>
</reference>
<accession>A0ACC3ABJ4</accession>
<dbReference type="EMBL" id="JAPDRQ010000046">
    <property type="protein sequence ID" value="KAJ9658893.1"/>
    <property type="molecule type" value="Genomic_DNA"/>
</dbReference>
<comment type="caution">
    <text evidence="1">The sequence shown here is derived from an EMBL/GenBank/DDBJ whole genome shotgun (WGS) entry which is preliminary data.</text>
</comment>
<proteinExistence type="predicted"/>